<organism evidence="2 3">
    <name type="scientific">Gleimia europaea ACS-120-V-Col10b</name>
    <dbReference type="NCBI Taxonomy" id="883069"/>
    <lineage>
        <taxon>Bacteria</taxon>
        <taxon>Bacillati</taxon>
        <taxon>Actinomycetota</taxon>
        <taxon>Actinomycetes</taxon>
        <taxon>Actinomycetales</taxon>
        <taxon>Actinomycetaceae</taxon>
        <taxon>Gleimia</taxon>
    </lineage>
</organism>
<name>A0A9W5RF19_9ACTO</name>
<evidence type="ECO:0000313" key="3">
    <source>
        <dbReference type="Proteomes" id="UP000014387"/>
    </source>
</evidence>
<feature type="compositionally biased region" description="Basic and acidic residues" evidence="1">
    <location>
        <begin position="249"/>
        <end position="262"/>
    </location>
</feature>
<dbReference type="AlphaFoldDB" id="A0A9W5RF19"/>
<feature type="compositionally biased region" description="Pro residues" evidence="1">
    <location>
        <begin position="277"/>
        <end position="287"/>
    </location>
</feature>
<reference evidence="2 3" key="1">
    <citation type="submission" date="2013-05" db="EMBL/GenBank/DDBJ databases">
        <title>The Genome Sequence of Actinomyces europaeus ACS-120-V-COL10B.</title>
        <authorList>
            <consortium name="The Broad Institute Genomics Platform"/>
            <person name="Earl A."/>
            <person name="Ward D."/>
            <person name="Feldgarden M."/>
            <person name="Gevers D."/>
            <person name="Saerens B."/>
            <person name="Vaneechoutte M."/>
            <person name="Walker B."/>
            <person name="Young S."/>
            <person name="Zeng Q."/>
            <person name="Gargeya S."/>
            <person name="Fitzgerald M."/>
            <person name="Haas B."/>
            <person name="Abouelleil A."/>
            <person name="Allen A.W."/>
            <person name="Alvarado L."/>
            <person name="Arachchi H.M."/>
            <person name="Berlin A.M."/>
            <person name="Chapman S.B."/>
            <person name="Gainer-Dewar J."/>
            <person name="Goldberg J."/>
            <person name="Griggs A."/>
            <person name="Gujja S."/>
            <person name="Hansen M."/>
            <person name="Howarth C."/>
            <person name="Imamovic A."/>
            <person name="Ireland A."/>
            <person name="Larimer J."/>
            <person name="McCowan C."/>
            <person name="Murphy C."/>
            <person name="Pearson M."/>
            <person name="Poon T.W."/>
            <person name="Priest M."/>
            <person name="Roberts A."/>
            <person name="Saif S."/>
            <person name="Shea T."/>
            <person name="Sisk P."/>
            <person name="Sykes S."/>
            <person name="Wortman J."/>
            <person name="Nusbaum C."/>
            <person name="Birren B."/>
        </authorList>
    </citation>
    <scope>NUCLEOTIDE SEQUENCE [LARGE SCALE GENOMIC DNA]</scope>
    <source>
        <strain evidence="2 3">ACS-120-V-Col10b</strain>
    </source>
</reference>
<evidence type="ECO:0008006" key="4">
    <source>
        <dbReference type="Google" id="ProtNLM"/>
    </source>
</evidence>
<dbReference type="OrthoDB" id="5149322at2"/>
<dbReference type="RefSeq" id="WP_016444236.1">
    <property type="nucleotide sequence ID" value="NZ_KE150266.1"/>
</dbReference>
<evidence type="ECO:0000256" key="1">
    <source>
        <dbReference type="SAM" id="MobiDB-lite"/>
    </source>
</evidence>
<dbReference type="EMBL" id="AGWN01000001">
    <property type="protein sequence ID" value="EPD31125.1"/>
    <property type="molecule type" value="Genomic_DNA"/>
</dbReference>
<sequence length="415" mass="44858">MALFEFDDGHLIPAQFGRSVPGEIARDILASVREQVLEIVGRPLFPIFWQDVGEVEAGSDAEQPRLTALDASGQVVSIEVVDRLDSQTMIDSLSRLADTAALGWNDLAAQYPSGMQGFRAGWTEFRDAMPTSPAPGPRLILVAGEISDSVRPALDVLASSGVEVHEISVREMSNGRRFIDVEAVGPRMYGHNPNLLLGSTPHALELERKAEKTASEQVPENKPLRHSATTRSYDPWEEVETAQASTSQVEHESAQPEAKPEPVEVEPEPEPVVPEEAPAPAPMPAPSLEPKEAQAAPAGQPSAQIPQLQPGEDAIEVIAGILGEDTALVWQSENGVHTATLAPNGVISSLGWSTKDPNEAAAMVSGSSRFDGWQNWHLGDRLGPTLAESLEEVNREIREEYQNLGSPKQGRRRRG</sequence>
<feature type="compositionally biased region" description="Low complexity" evidence="1">
    <location>
        <begin position="293"/>
        <end position="307"/>
    </location>
</feature>
<dbReference type="Proteomes" id="UP000014387">
    <property type="component" value="Unassembled WGS sequence"/>
</dbReference>
<protein>
    <recommendedName>
        <fullName evidence="4">RAMA domain-containing protein</fullName>
    </recommendedName>
</protein>
<gene>
    <name evidence="2" type="ORF">HMPREF9238_00885</name>
</gene>
<feature type="region of interest" description="Disordered" evidence="1">
    <location>
        <begin position="209"/>
        <end position="307"/>
    </location>
</feature>
<proteinExistence type="predicted"/>
<evidence type="ECO:0000313" key="2">
    <source>
        <dbReference type="EMBL" id="EPD31125.1"/>
    </source>
</evidence>
<keyword evidence="3" id="KW-1185">Reference proteome</keyword>
<comment type="caution">
    <text evidence="2">The sequence shown here is derived from an EMBL/GenBank/DDBJ whole genome shotgun (WGS) entry which is preliminary data.</text>
</comment>
<accession>A0A9W5RF19</accession>